<protein>
    <submittedName>
        <fullName evidence="2">Uncharacterized protein</fullName>
    </submittedName>
</protein>
<comment type="caution">
    <text evidence="2">The sequence shown here is derived from an EMBL/GenBank/DDBJ whole genome shotgun (WGS) entry which is preliminary data.</text>
</comment>
<keyword evidence="1" id="KW-1133">Transmembrane helix</keyword>
<evidence type="ECO:0000313" key="3">
    <source>
        <dbReference type="Proteomes" id="UP000199307"/>
    </source>
</evidence>
<dbReference type="Proteomes" id="UP000199307">
    <property type="component" value="Unassembled WGS sequence"/>
</dbReference>
<organism evidence="2 3">
    <name type="scientific">Flavobacterium anhuiense</name>
    <dbReference type="NCBI Taxonomy" id="459526"/>
    <lineage>
        <taxon>Bacteria</taxon>
        <taxon>Pseudomonadati</taxon>
        <taxon>Bacteroidota</taxon>
        <taxon>Flavobacteriia</taxon>
        <taxon>Flavobacteriales</taxon>
        <taxon>Flavobacteriaceae</taxon>
        <taxon>Flavobacterium</taxon>
    </lineage>
</organism>
<sequence>MESKTNQWKTFLFFVVVSFIIYQIYFVQKNDYRKSFKGEAIALVTINEGTERHKVVRYYFYTDRKILGKIGNRTRQNNLYKEINKFYKVKYDLNKPEENEIFLEEELKPDSLALVKAGFVKTKYYEYDDATGKYLEKSKWK</sequence>
<dbReference type="RefSeq" id="WP_091128263.1">
    <property type="nucleotide sequence ID" value="NZ_FMVC01000001.1"/>
</dbReference>
<keyword evidence="3" id="KW-1185">Reference proteome</keyword>
<feature type="transmembrane region" description="Helical" evidence="1">
    <location>
        <begin position="6"/>
        <end position="27"/>
    </location>
</feature>
<keyword evidence="1" id="KW-0472">Membrane</keyword>
<gene>
    <name evidence="2" type="ORF">SAMN02927916_0421</name>
</gene>
<name>A0ABY0L6A8_9FLAO</name>
<keyword evidence="1" id="KW-0812">Transmembrane</keyword>
<evidence type="ECO:0000256" key="1">
    <source>
        <dbReference type="SAM" id="Phobius"/>
    </source>
</evidence>
<proteinExistence type="predicted"/>
<dbReference type="EMBL" id="FMVC01000001">
    <property type="protein sequence ID" value="SCX81542.1"/>
    <property type="molecule type" value="Genomic_DNA"/>
</dbReference>
<accession>A0ABY0L6A8</accession>
<evidence type="ECO:0000313" key="2">
    <source>
        <dbReference type="EMBL" id="SCX81542.1"/>
    </source>
</evidence>
<reference evidence="2 3" key="1">
    <citation type="submission" date="2016-10" db="EMBL/GenBank/DDBJ databases">
        <authorList>
            <person name="Varghese N."/>
            <person name="Submissions S."/>
        </authorList>
    </citation>
    <scope>NUCLEOTIDE SEQUENCE [LARGE SCALE GENOMIC DNA]</scope>
    <source>
        <strain evidence="2 3">CGMCC 1.6859</strain>
    </source>
</reference>